<dbReference type="AlphaFoldDB" id="A0A0E9USI0"/>
<accession>A0A0E9USI0</accession>
<feature type="transmembrane region" description="Helical" evidence="1">
    <location>
        <begin position="22"/>
        <end position="41"/>
    </location>
</feature>
<dbReference type="EMBL" id="GBXM01039825">
    <property type="protein sequence ID" value="JAH68752.1"/>
    <property type="molecule type" value="Transcribed_RNA"/>
</dbReference>
<proteinExistence type="predicted"/>
<reference evidence="2" key="2">
    <citation type="journal article" date="2015" name="Fish Shellfish Immunol.">
        <title>Early steps in the European eel (Anguilla anguilla)-Vibrio vulnificus interaction in the gills: Role of the RtxA13 toxin.</title>
        <authorList>
            <person name="Callol A."/>
            <person name="Pajuelo D."/>
            <person name="Ebbesson L."/>
            <person name="Teles M."/>
            <person name="MacKenzie S."/>
            <person name="Amaro C."/>
        </authorList>
    </citation>
    <scope>NUCLEOTIDE SEQUENCE</scope>
</reference>
<protein>
    <submittedName>
        <fullName evidence="2">Uncharacterized protein</fullName>
    </submittedName>
</protein>
<keyword evidence="1" id="KW-0472">Membrane</keyword>
<organism evidence="2">
    <name type="scientific">Anguilla anguilla</name>
    <name type="common">European freshwater eel</name>
    <name type="synonym">Muraena anguilla</name>
    <dbReference type="NCBI Taxonomy" id="7936"/>
    <lineage>
        <taxon>Eukaryota</taxon>
        <taxon>Metazoa</taxon>
        <taxon>Chordata</taxon>
        <taxon>Craniata</taxon>
        <taxon>Vertebrata</taxon>
        <taxon>Euteleostomi</taxon>
        <taxon>Actinopterygii</taxon>
        <taxon>Neopterygii</taxon>
        <taxon>Teleostei</taxon>
        <taxon>Anguilliformes</taxon>
        <taxon>Anguillidae</taxon>
        <taxon>Anguilla</taxon>
    </lineage>
</organism>
<keyword evidence="1" id="KW-1133">Transmembrane helix</keyword>
<evidence type="ECO:0000313" key="2">
    <source>
        <dbReference type="EMBL" id="JAH68752.1"/>
    </source>
</evidence>
<name>A0A0E9USI0_ANGAN</name>
<evidence type="ECO:0000256" key="1">
    <source>
        <dbReference type="SAM" id="Phobius"/>
    </source>
</evidence>
<keyword evidence="1" id="KW-0812">Transmembrane</keyword>
<reference evidence="2" key="1">
    <citation type="submission" date="2014-11" db="EMBL/GenBank/DDBJ databases">
        <authorList>
            <person name="Amaro Gonzalez C."/>
        </authorList>
    </citation>
    <scope>NUCLEOTIDE SEQUENCE</scope>
</reference>
<sequence length="42" mass="5098">MDRVEASDYDRMAQPVYLFHRLYIWYMAAMLIAKSWTKLLIS</sequence>